<accession>A0A7Z7YC30</accession>
<reference evidence="1 2" key="1">
    <citation type="submission" date="2019-02" db="EMBL/GenBank/DDBJ databases">
        <title>Genomic plasticity associated with the antimicrobial resistance in Vibrio cholerae.</title>
        <authorList>
            <person name="Verma J."/>
            <person name="Bag S."/>
            <person name="Saha B."/>
            <person name="Kumar P."/>
            <person name="Ghosh T.S."/>
            <person name="Dayal M."/>
            <person name="Senapati T."/>
            <person name="Mehra S."/>
            <person name="Dey P."/>
            <person name="Desigamani A."/>
            <person name="Kumar D."/>
            <person name="Rana P."/>
            <person name="Kumar B."/>
            <person name="Maiti T.K."/>
            <person name="Sharma N.C."/>
            <person name="Bhadra R.K."/>
            <person name="Mutreja A."/>
            <person name="Nair G.B."/>
            <person name="Ramamurthy T."/>
            <person name="Das B."/>
        </authorList>
    </citation>
    <scope>NUCLEOTIDE SEQUENCE [LARGE SCALE GENOMIC DNA]</scope>
    <source>
        <strain evidence="1 2">IDH06781</strain>
    </source>
</reference>
<dbReference type="RefSeq" id="WP_154813870.1">
    <property type="nucleotide sequence ID" value="NZ_SISP01000032.1"/>
</dbReference>
<evidence type="ECO:0000313" key="2">
    <source>
        <dbReference type="Proteomes" id="UP000294145"/>
    </source>
</evidence>
<comment type="caution">
    <text evidence="1">The sequence shown here is derived from an EMBL/GenBank/DDBJ whole genome shotgun (WGS) entry which is preliminary data.</text>
</comment>
<dbReference type="Proteomes" id="UP000294145">
    <property type="component" value="Unassembled WGS sequence"/>
</dbReference>
<name>A0A7Z7YC30_VIBCL</name>
<organism evidence="1 2">
    <name type="scientific">Vibrio cholerae</name>
    <dbReference type="NCBI Taxonomy" id="666"/>
    <lineage>
        <taxon>Bacteria</taxon>
        <taxon>Pseudomonadati</taxon>
        <taxon>Pseudomonadota</taxon>
        <taxon>Gammaproteobacteria</taxon>
        <taxon>Vibrionales</taxon>
        <taxon>Vibrionaceae</taxon>
        <taxon>Vibrio</taxon>
    </lineage>
</organism>
<dbReference type="AlphaFoldDB" id="A0A7Z7YC30"/>
<sequence>MQTIEITAHDIELMSQLLQAGLSAELIAEKFETVESEVIQRVYPPERYIKPQDYLSRARRGTLRVGEDSIEKRCSRCRQYLPLNHDFFHHCKGTKDGYLSWCRPCEIERNNARRK</sequence>
<dbReference type="EMBL" id="SISP01000032">
    <property type="protein sequence ID" value="TBM39775.1"/>
    <property type="molecule type" value="Genomic_DNA"/>
</dbReference>
<gene>
    <name evidence="1" type="ORF">EYB64_16175</name>
</gene>
<protein>
    <submittedName>
        <fullName evidence="1">Uncharacterized protein</fullName>
    </submittedName>
</protein>
<proteinExistence type="predicted"/>
<evidence type="ECO:0000313" key="1">
    <source>
        <dbReference type="EMBL" id="TBM39775.1"/>
    </source>
</evidence>